<evidence type="ECO:0000256" key="13">
    <source>
        <dbReference type="NCBIfam" id="TIGR02402"/>
    </source>
</evidence>
<evidence type="ECO:0000256" key="10">
    <source>
        <dbReference type="ARBA" id="ARBA00032057"/>
    </source>
</evidence>
<protein>
    <recommendedName>
        <fullName evidence="5 13">Malto-oligosyltrehalose trehalohydrolase</fullName>
        <shortName evidence="14">MTHase</shortName>
        <ecNumber evidence="4 13">3.2.1.141</ecNumber>
    </recommendedName>
    <alternativeName>
        <fullName evidence="11 14">4-alpha-D-((1-&gt;4)-alpha-D-glucano)trehalose trehalohydrolase</fullName>
    </alternativeName>
    <alternativeName>
        <fullName evidence="10 14">Maltooligosyl trehalose trehalohydrolase</fullName>
    </alternativeName>
</protein>
<feature type="active site" description="Nucleophile" evidence="15">
    <location>
        <position position="263"/>
    </location>
</feature>
<feature type="binding site" evidence="16">
    <location>
        <begin position="394"/>
        <end position="399"/>
    </location>
    <ligand>
        <name>substrate</name>
    </ligand>
</feature>
<comment type="subcellular location">
    <subcellularLocation>
        <location evidence="1 15">Cytoplasm</location>
    </subcellularLocation>
</comment>
<dbReference type="CDD" id="cd02853">
    <property type="entry name" value="E_set_MTHase_like_N"/>
    <property type="match status" value="1"/>
</dbReference>
<evidence type="ECO:0000256" key="12">
    <source>
        <dbReference type="ARBA" id="ARBA00034013"/>
    </source>
</evidence>
<gene>
    <name evidence="19" type="primary">treZ</name>
    <name evidence="19" type="ORF">IRI77_20675</name>
</gene>
<dbReference type="PANTHER" id="PTHR43651">
    <property type="entry name" value="1,4-ALPHA-GLUCAN-BRANCHING ENZYME"/>
    <property type="match status" value="1"/>
</dbReference>
<dbReference type="InterPro" id="IPR044901">
    <property type="entry name" value="Trehalose_TreZ_E-set_sf"/>
</dbReference>
<dbReference type="PIRSF" id="PIRSF006337">
    <property type="entry name" value="Trehalose_TreZ"/>
    <property type="match status" value="1"/>
</dbReference>
<dbReference type="InterPro" id="IPR013783">
    <property type="entry name" value="Ig-like_fold"/>
</dbReference>
<dbReference type="PANTHER" id="PTHR43651:SF11">
    <property type="entry name" value="MALTO-OLIGOSYLTREHALOSE TREHALOHYDROLASE"/>
    <property type="match status" value="1"/>
</dbReference>
<evidence type="ECO:0000256" key="4">
    <source>
        <dbReference type="ARBA" id="ARBA00012268"/>
    </source>
</evidence>
<evidence type="ECO:0000259" key="18">
    <source>
        <dbReference type="SMART" id="SM00642"/>
    </source>
</evidence>
<evidence type="ECO:0000256" key="8">
    <source>
        <dbReference type="ARBA" id="ARBA00023277"/>
    </source>
</evidence>
<evidence type="ECO:0000256" key="14">
    <source>
        <dbReference type="PIRNR" id="PIRNR006337"/>
    </source>
</evidence>
<accession>A0A7S7SI20</accession>
<evidence type="ECO:0000256" key="2">
    <source>
        <dbReference type="ARBA" id="ARBA00005199"/>
    </source>
</evidence>
<dbReference type="Proteomes" id="UP000593892">
    <property type="component" value="Chromosome"/>
</dbReference>
<feature type="active site" description="Proton donor" evidence="15">
    <location>
        <position position="300"/>
    </location>
</feature>
<keyword evidence="20" id="KW-1185">Reference proteome</keyword>
<dbReference type="GO" id="GO:0005992">
    <property type="term" value="P:trehalose biosynthetic process"/>
    <property type="evidence" value="ECO:0007669"/>
    <property type="project" value="UniProtKB-UniRule"/>
</dbReference>
<evidence type="ECO:0000256" key="9">
    <source>
        <dbReference type="ARBA" id="ARBA00023295"/>
    </source>
</evidence>
<dbReference type="InterPro" id="IPR014756">
    <property type="entry name" value="Ig_E-set"/>
</dbReference>
<reference evidence="19 20" key="1">
    <citation type="submission" date="2020-10" db="EMBL/GenBank/DDBJ databases">
        <title>Complete genome sequence of Paludibaculum fermentans P105T, a facultatively anaerobic acidobacterium capable of dissimilatory Fe(III) reduction.</title>
        <authorList>
            <person name="Dedysh S.N."/>
            <person name="Beletsky A.V."/>
            <person name="Kulichevskaya I.S."/>
            <person name="Mardanov A.V."/>
            <person name="Ravin N.V."/>
        </authorList>
    </citation>
    <scope>NUCLEOTIDE SEQUENCE [LARGE SCALE GENOMIC DNA]</scope>
    <source>
        <strain evidence="19 20">P105</strain>
    </source>
</reference>
<dbReference type="InterPro" id="IPR017853">
    <property type="entry name" value="GH"/>
</dbReference>
<dbReference type="SMART" id="SM00642">
    <property type="entry name" value="Aamy"/>
    <property type="match status" value="1"/>
</dbReference>
<dbReference type="KEGG" id="pfer:IRI77_20675"/>
<dbReference type="Gene3D" id="2.60.40.10">
    <property type="entry name" value="Immunoglobulins"/>
    <property type="match status" value="1"/>
</dbReference>
<organism evidence="19 20">
    <name type="scientific">Paludibaculum fermentans</name>
    <dbReference type="NCBI Taxonomy" id="1473598"/>
    <lineage>
        <taxon>Bacteria</taxon>
        <taxon>Pseudomonadati</taxon>
        <taxon>Acidobacteriota</taxon>
        <taxon>Terriglobia</taxon>
        <taxon>Bryobacterales</taxon>
        <taxon>Bryobacteraceae</taxon>
        <taxon>Paludibaculum</taxon>
    </lineage>
</organism>
<comment type="similarity">
    <text evidence="3 14">Belongs to the glycosyl hydrolase 13 family.</text>
</comment>
<feature type="binding site" evidence="16">
    <location>
        <begin position="325"/>
        <end position="329"/>
    </location>
    <ligand>
        <name>substrate</name>
    </ligand>
</feature>
<proteinExistence type="inferred from homology"/>
<evidence type="ECO:0000256" key="17">
    <source>
        <dbReference type="PIRSR" id="PIRSR006337-3"/>
    </source>
</evidence>
<dbReference type="EC" id="3.2.1.141" evidence="4 13"/>
<evidence type="ECO:0000256" key="16">
    <source>
        <dbReference type="PIRSR" id="PIRSR006337-2"/>
    </source>
</evidence>
<comment type="pathway">
    <text evidence="2 14">Glycan biosynthesis; trehalose biosynthesis.</text>
</comment>
<feature type="binding site" evidence="16">
    <location>
        <begin position="261"/>
        <end position="266"/>
    </location>
    <ligand>
        <name>substrate</name>
    </ligand>
</feature>
<keyword evidence="9 14" id="KW-0326">Glycosidase</keyword>
<evidence type="ECO:0000313" key="20">
    <source>
        <dbReference type="Proteomes" id="UP000593892"/>
    </source>
</evidence>
<dbReference type="Pfam" id="PF00128">
    <property type="entry name" value="Alpha-amylase"/>
    <property type="match status" value="1"/>
</dbReference>
<dbReference type="Gene3D" id="3.20.20.80">
    <property type="entry name" value="Glycosidases"/>
    <property type="match status" value="1"/>
</dbReference>
<dbReference type="SUPFAM" id="SSF81296">
    <property type="entry name" value="E set domains"/>
    <property type="match status" value="1"/>
</dbReference>
<keyword evidence="8" id="KW-0119">Carbohydrate metabolism</keyword>
<evidence type="ECO:0000256" key="1">
    <source>
        <dbReference type="ARBA" id="ARBA00004496"/>
    </source>
</evidence>
<dbReference type="GO" id="GO:0033942">
    <property type="term" value="F:4-alpha-D-(1-&gt;4)-alpha-D-glucanotrehalose trehalohydrolase activity"/>
    <property type="evidence" value="ECO:0007669"/>
    <property type="project" value="UniProtKB-EC"/>
</dbReference>
<keyword evidence="7 14" id="KW-0378">Hydrolase</keyword>
<dbReference type="InterPro" id="IPR006047">
    <property type="entry name" value="GH13_cat_dom"/>
</dbReference>
<comment type="catalytic activity">
    <reaction evidence="12 14">
        <text>hydrolysis of (1-&gt;4)-alpha-D-glucosidic linkage in 4-alpha-D-[(1-&gt;4)-alpha-D-glucanosyl]n trehalose to yield trehalose and (1-&gt;4)-alpha-D-glucan.</text>
        <dbReference type="EC" id="3.2.1.141"/>
    </reaction>
</comment>
<dbReference type="AlphaFoldDB" id="A0A7S7SI20"/>
<name>A0A7S7SI20_PALFE</name>
<dbReference type="CDD" id="cd11325">
    <property type="entry name" value="AmyAc_GTHase"/>
    <property type="match status" value="1"/>
</dbReference>
<dbReference type="EMBL" id="CP063849">
    <property type="protein sequence ID" value="QOY85253.1"/>
    <property type="molecule type" value="Genomic_DNA"/>
</dbReference>
<keyword evidence="6" id="KW-0963">Cytoplasm</keyword>
<dbReference type="InterPro" id="IPR012768">
    <property type="entry name" value="Trehalose_TreZ"/>
</dbReference>
<sequence>MSGLDGRRFGAILKADGVLFQVWSAASQIELVVDGPAPSTHQLQLRSDGLKTVFVPGLAAGARYGYRIDGQGPFPDPAARFQPDGVHGLSEVVDPAFPWTDAGFSPRAWNEAVLYELHCGAFTPQGTFAAAKDRLGQLSDLGITAAEFMPLADSPGRRNWGYDGVSLYAPNRNYGRPEDLRAFVNHAHSLGLAVYLDVVYNHFGPDGAYHRLFHTGFYSTRVKTPWGDSLNFDEEHSANTRAFFVCNALHWLEEYHIDGFRLDATHAIQDRSALHFLAEFAEALHHRAAELGRSVQVIAEDARNLNTILQPPQQGGYGIDAVWADDFHHHVRRALAGDTAGYYADYDGEPASIARTLRNGWFYEGQHSVHHDAPRGTPTGDLDRSRFIICIQNHDQIGNRARGERLHHQIPNHAHRAASALLLLAPETPLLFMGQEWAATTPFQFFTDHNEQLGPLVSDGRRREFAHFPEFSDEASRTSIPDPQADDTFLRSKLRWREREQPEHQAMLRWYTRLIQLRRRIRCRSLHCTVGEQAGLITLEWRDDHQAFTLVVALQGGGELPGACPSGVLLLTSEDPEFVPDPMPRPGEEVGRPLQFGRAGCALFFDGKGED</sequence>
<dbReference type="Gene3D" id="1.10.10.760">
    <property type="entry name" value="E-set domains of sugar-utilizing enzymes"/>
    <property type="match status" value="1"/>
</dbReference>
<evidence type="ECO:0000256" key="15">
    <source>
        <dbReference type="PIRSR" id="PIRSR006337-1"/>
    </source>
</evidence>
<dbReference type="SUPFAM" id="SSF51445">
    <property type="entry name" value="(Trans)glycosidases"/>
    <property type="match status" value="1"/>
</dbReference>
<feature type="domain" description="Glycosyl hydrolase family 13 catalytic" evidence="18">
    <location>
        <begin position="116"/>
        <end position="518"/>
    </location>
</feature>
<evidence type="ECO:0000256" key="3">
    <source>
        <dbReference type="ARBA" id="ARBA00008061"/>
    </source>
</evidence>
<evidence type="ECO:0000256" key="6">
    <source>
        <dbReference type="ARBA" id="ARBA00022490"/>
    </source>
</evidence>
<evidence type="ECO:0000256" key="7">
    <source>
        <dbReference type="ARBA" id="ARBA00022801"/>
    </source>
</evidence>
<dbReference type="UniPathway" id="UPA00299"/>
<evidence type="ECO:0000313" key="19">
    <source>
        <dbReference type="EMBL" id="QOY85253.1"/>
    </source>
</evidence>
<dbReference type="GO" id="GO:0005737">
    <property type="term" value="C:cytoplasm"/>
    <property type="evidence" value="ECO:0007669"/>
    <property type="project" value="UniProtKB-SubCell"/>
</dbReference>
<evidence type="ECO:0000256" key="5">
    <source>
        <dbReference type="ARBA" id="ARBA00015938"/>
    </source>
</evidence>
<evidence type="ECO:0000256" key="11">
    <source>
        <dbReference type="ARBA" id="ARBA00033284"/>
    </source>
</evidence>
<dbReference type="RefSeq" id="WP_194446923.1">
    <property type="nucleotide sequence ID" value="NZ_CP063849.1"/>
</dbReference>
<feature type="site" description="Transition state stabilizer" evidence="17">
    <location>
        <position position="395"/>
    </location>
</feature>
<dbReference type="NCBIfam" id="TIGR02402">
    <property type="entry name" value="trehalose_TreZ"/>
    <property type="match status" value="1"/>
</dbReference>